<accession>A0A9D9NE74</accession>
<reference evidence="5" key="1">
    <citation type="submission" date="2020-10" db="EMBL/GenBank/DDBJ databases">
        <authorList>
            <person name="Gilroy R."/>
        </authorList>
    </citation>
    <scope>NUCLEOTIDE SEQUENCE</scope>
    <source>
        <strain evidence="5">14700</strain>
    </source>
</reference>
<dbReference type="InterPro" id="IPR028082">
    <property type="entry name" value="Peripla_BP_I"/>
</dbReference>
<dbReference type="PROSITE" id="PS50932">
    <property type="entry name" value="HTH_LACI_2"/>
    <property type="match status" value="1"/>
</dbReference>
<dbReference type="PANTHER" id="PTHR30146:SF109">
    <property type="entry name" value="HTH-TYPE TRANSCRIPTIONAL REGULATOR GALS"/>
    <property type="match status" value="1"/>
</dbReference>
<dbReference type="Gene3D" id="1.10.260.40">
    <property type="entry name" value="lambda repressor-like DNA-binding domains"/>
    <property type="match status" value="1"/>
</dbReference>
<dbReference type="PANTHER" id="PTHR30146">
    <property type="entry name" value="LACI-RELATED TRANSCRIPTIONAL REPRESSOR"/>
    <property type="match status" value="1"/>
</dbReference>
<dbReference type="InterPro" id="IPR000843">
    <property type="entry name" value="HTH_LacI"/>
</dbReference>
<keyword evidence="3" id="KW-0804">Transcription</keyword>
<protein>
    <submittedName>
        <fullName evidence="5">LacI family DNA-binding transcriptional regulator</fullName>
    </submittedName>
</protein>
<dbReference type="SUPFAM" id="SSF53822">
    <property type="entry name" value="Periplasmic binding protein-like I"/>
    <property type="match status" value="1"/>
</dbReference>
<comment type="caution">
    <text evidence="5">The sequence shown here is derived from an EMBL/GenBank/DDBJ whole genome shotgun (WGS) entry which is preliminary data.</text>
</comment>
<organism evidence="5 6">
    <name type="scientific">Candidatus Ornithospirochaeta stercoravium</name>
    <dbReference type="NCBI Taxonomy" id="2840897"/>
    <lineage>
        <taxon>Bacteria</taxon>
        <taxon>Pseudomonadati</taxon>
        <taxon>Spirochaetota</taxon>
        <taxon>Spirochaetia</taxon>
        <taxon>Spirochaetales</taxon>
        <taxon>Spirochaetaceae</taxon>
        <taxon>Spirochaetaceae incertae sedis</taxon>
        <taxon>Candidatus Ornithospirochaeta</taxon>
    </lineage>
</organism>
<dbReference type="Proteomes" id="UP000810292">
    <property type="component" value="Unassembled WGS sequence"/>
</dbReference>
<evidence type="ECO:0000256" key="2">
    <source>
        <dbReference type="ARBA" id="ARBA00023125"/>
    </source>
</evidence>
<dbReference type="SUPFAM" id="SSF47413">
    <property type="entry name" value="lambda repressor-like DNA-binding domains"/>
    <property type="match status" value="1"/>
</dbReference>
<dbReference type="InterPro" id="IPR046335">
    <property type="entry name" value="LacI/GalR-like_sensor"/>
</dbReference>
<reference evidence="5" key="2">
    <citation type="journal article" date="2021" name="PeerJ">
        <title>Extensive microbial diversity within the chicken gut microbiome revealed by metagenomics and culture.</title>
        <authorList>
            <person name="Gilroy R."/>
            <person name="Ravi A."/>
            <person name="Getino M."/>
            <person name="Pursley I."/>
            <person name="Horton D.L."/>
            <person name="Alikhan N.F."/>
            <person name="Baker D."/>
            <person name="Gharbi K."/>
            <person name="Hall N."/>
            <person name="Watson M."/>
            <person name="Adriaenssens E.M."/>
            <person name="Foster-Nyarko E."/>
            <person name="Jarju S."/>
            <person name="Secka A."/>
            <person name="Antonio M."/>
            <person name="Oren A."/>
            <person name="Chaudhuri R.R."/>
            <person name="La Ragione R."/>
            <person name="Hildebrand F."/>
            <person name="Pallen M.J."/>
        </authorList>
    </citation>
    <scope>NUCLEOTIDE SEQUENCE</scope>
    <source>
        <strain evidence="5">14700</strain>
    </source>
</reference>
<dbReference type="CDD" id="cd06284">
    <property type="entry name" value="PBP1_LacI-like"/>
    <property type="match status" value="1"/>
</dbReference>
<dbReference type="Gene3D" id="3.40.50.2300">
    <property type="match status" value="2"/>
</dbReference>
<dbReference type="GO" id="GO:0003700">
    <property type="term" value="F:DNA-binding transcription factor activity"/>
    <property type="evidence" value="ECO:0007669"/>
    <property type="project" value="TreeGrafter"/>
</dbReference>
<dbReference type="EMBL" id="JADIMF010000151">
    <property type="protein sequence ID" value="MBO8469955.1"/>
    <property type="molecule type" value="Genomic_DNA"/>
</dbReference>
<evidence type="ECO:0000313" key="6">
    <source>
        <dbReference type="Proteomes" id="UP000810292"/>
    </source>
</evidence>
<evidence type="ECO:0000259" key="4">
    <source>
        <dbReference type="PROSITE" id="PS50932"/>
    </source>
</evidence>
<dbReference type="SMART" id="SM00354">
    <property type="entry name" value="HTH_LACI"/>
    <property type="match status" value="1"/>
</dbReference>
<feature type="domain" description="HTH lacI-type" evidence="4">
    <location>
        <begin position="11"/>
        <end position="48"/>
    </location>
</feature>
<dbReference type="InterPro" id="IPR010982">
    <property type="entry name" value="Lambda_DNA-bd_dom_sf"/>
</dbReference>
<dbReference type="AlphaFoldDB" id="A0A9D9NE74"/>
<dbReference type="Pfam" id="PF00356">
    <property type="entry name" value="LacI"/>
    <property type="match status" value="1"/>
</dbReference>
<evidence type="ECO:0000313" key="5">
    <source>
        <dbReference type="EMBL" id="MBO8469955.1"/>
    </source>
</evidence>
<sequence>MYSKEFTYEGIAKESGLSIATISRVFNKSPHVKQETRERVIKAMKAIGMDPLDYDLQPVDSDRIILFNLASLKNPFYSLIISSSISVAARHGYTLFLYEYDINRNNVESFIQLLKRTHVAGAIISNAMEDVCIEKIAASFPVVTCCEAFTGTDVPFVSVDNKKAAENAVSYLISLGRRRIAFINGPKEFEYARSRTEGYHNAMEKAGIAIDQNLIASMGPDMDYDMAKAAAMHMLSLPDSPDAFFCISDVLATAAIKASIEMGKRVPEDVAVVGFDDIQLASIMNPSITTVRQPRAQIGSLATEMLIKLIEGKDKPSSMYLGAEFIVRESARF</sequence>
<evidence type="ECO:0000256" key="3">
    <source>
        <dbReference type="ARBA" id="ARBA00023163"/>
    </source>
</evidence>
<keyword evidence="1" id="KW-0805">Transcription regulation</keyword>
<gene>
    <name evidence="5" type="ORF">IAA72_09255</name>
</gene>
<keyword evidence="2 5" id="KW-0238">DNA-binding</keyword>
<dbReference type="GO" id="GO:0000976">
    <property type="term" value="F:transcription cis-regulatory region binding"/>
    <property type="evidence" value="ECO:0007669"/>
    <property type="project" value="TreeGrafter"/>
</dbReference>
<evidence type="ECO:0000256" key="1">
    <source>
        <dbReference type="ARBA" id="ARBA00023015"/>
    </source>
</evidence>
<name>A0A9D9NE74_9SPIO</name>
<proteinExistence type="predicted"/>
<dbReference type="Pfam" id="PF13377">
    <property type="entry name" value="Peripla_BP_3"/>
    <property type="match status" value="1"/>
</dbReference>
<dbReference type="CDD" id="cd01392">
    <property type="entry name" value="HTH_LacI"/>
    <property type="match status" value="1"/>
</dbReference>